<dbReference type="PANTHER" id="PTHR33871:SF22">
    <property type="match status" value="1"/>
</dbReference>
<dbReference type="Proteomes" id="UP001359559">
    <property type="component" value="Unassembled WGS sequence"/>
</dbReference>
<feature type="region of interest" description="Disordered" evidence="1">
    <location>
        <begin position="97"/>
        <end position="260"/>
    </location>
</feature>
<evidence type="ECO:0000313" key="2">
    <source>
        <dbReference type="EMBL" id="KAK7263627.1"/>
    </source>
</evidence>
<accession>A0AAN9ETX0</accession>
<keyword evidence="3" id="KW-1185">Reference proteome</keyword>
<feature type="compositionally biased region" description="Basic and acidic residues" evidence="1">
    <location>
        <begin position="160"/>
        <end position="170"/>
    </location>
</feature>
<dbReference type="PANTHER" id="PTHR33871">
    <property type="entry name" value="OS05G0503100 PROTEIN-RELATED"/>
    <property type="match status" value="1"/>
</dbReference>
<gene>
    <name evidence="2" type="ORF">RJT34_31220</name>
</gene>
<dbReference type="EMBL" id="JAYKXN010000008">
    <property type="protein sequence ID" value="KAK7263627.1"/>
    <property type="molecule type" value="Genomic_DNA"/>
</dbReference>
<proteinExistence type="predicted"/>
<name>A0AAN9ETX0_CLITE</name>
<feature type="compositionally biased region" description="Polar residues" evidence="1">
    <location>
        <begin position="1"/>
        <end position="18"/>
    </location>
</feature>
<reference evidence="2 3" key="1">
    <citation type="submission" date="2024-01" db="EMBL/GenBank/DDBJ databases">
        <title>The genomes of 5 underutilized Papilionoideae crops provide insights into root nodulation and disease resistance.</title>
        <authorList>
            <person name="Yuan L."/>
        </authorList>
    </citation>
    <scope>NUCLEOTIDE SEQUENCE [LARGE SCALE GENOMIC DNA]</scope>
    <source>
        <strain evidence="2">LY-2023</strain>
        <tissue evidence="2">Leaf</tissue>
    </source>
</reference>
<feature type="compositionally biased region" description="Basic and acidic residues" evidence="1">
    <location>
        <begin position="197"/>
        <end position="206"/>
    </location>
</feature>
<feature type="compositionally biased region" description="Basic and acidic residues" evidence="1">
    <location>
        <begin position="133"/>
        <end position="152"/>
    </location>
</feature>
<feature type="compositionally biased region" description="Basic and acidic residues" evidence="1">
    <location>
        <begin position="241"/>
        <end position="255"/>
    </location>
</feature>
<organism evidence="2 3">
    <name type="scientific">Clitoria ternatea</name>
    <name type="common">Butterfly pea</name>
    <dbReference type="NCBI Taxonomy" id="43366"/>
    <lineage>
        <taxon>Eukaryota</taxon>
        <taxon>Viridiplantae</taxon>
        <taxon>Streptophyta</taxon>
        <taxon>Embryophyta</taxon>
        <taxon>Tracheophyta</taxon>
        <taxon>Spermatophyta</taxon>
        <taxon>Magnoliopsida</taxon>
        <taxon>eudicotyledons</taxon>
        <taxon>Gunneridae</taxon>
        <taxon>Pentapetalae</taxon>
        <taxon>rosids</taxon>
        <taxon>fabids</taxon>
        <taxon>Fabales</taxon>
        <taxon>Fabaceae</taxon>
        <taxon>Papilionoideae</taxon>
        <taxon>50 kb inversion clade</taxon>
        <taxon>NPAAA clade</taxon>
        <taxon>indigoferoid/millettioid clade</taxon>
        <taxon>Phaseoleae</taxon>
        <taxon>Clitoria</taxon>
    </lineage>
</organism>
<comment type="caution">
    <text evidence="2">The sequence shown here is derived from an EMBL/GenBank/DDBJ whole genome shotgun (WGS) entry which is preliminary data.</text>
</comment>
<feature type="region of interest" description="Disordered" evidence="1">
    <location>
        <begin position="1"/>
        <end position="49"/>
    </location>
</feature>
<dbReference type="AlphaFoldDB" id="A0AAN9ETX0"/>
<sequence>MGCCFSKSTIQVQTTPQTHRPHHEPPPLEEESVKEVLSETPISKPHQVPNLMPETKIQMPVVQNPPEKFEKECPLEVSEVVSQLSETCSITESFSTATTATATTTTAATVTEKREDDEATSKHSSIEGTTTNRKWDRSPARKRPHAGESGRERRVKSPARRPEPSPEKKIKASSRVVRGRESSTAANRKRNVGSGGVRRDSGEVSGRRSRSPSCARTVRNGGPSKVGSSSGPKHVVPANGAEKEKEKEKEKKSENEEIVVENDVVSPEECLENPHVSMECFIFL</sequence>
<evidence type="ECO:0000313" key="3">
    <source>
        <dbReference type="Proteomes" id="UP001359559"/>
    </source>
</evidence>
<protein>
    <submittedName>
        <fullName evidence="2">Uncharacterized protein</fullName>
    </submittedName>
</protein>
<feature type="compositionally biased region" description="Low complexity" evidence="1">
    <location>
        <begin position="221"/>
        <end position="237"/>
    </location>
</feature>
<evidence type="ECO:0000256" key="1">
    <source>
        <dbReference type="SAM" id="MobiDB-lite"/>
    </source>
</evidence>
<feature type="compositionally biased region" description="Low complexity" evidence="1">
    <location>
        <begin position="97"/>
        <end position="109"/>
    </location>
</feature>
<feature type="compositionally biased region" description="Basic and acidic residues" evidence="1">
    <location>
        <begin position="23"/>
        <end position="37"/>
    </location>
</feature>
<feature type="compositionally biased region" description="Basic and acidic residues" evidence="1">
    <location>
        <begin position="111"/>
        <end position="125"/>
    </location>
</feature>